<dbReference type="OrthoDB" id="3133286at2759"/>
<evidence type="ECO:0000313" key="1">
    <source>
        <dbReference type="EMBL" id="EIW52047.1"/>
    </source>
</evidence>
<dbReference type="KEGG" id="tvs:TRAVEDRAFT_136273"/>
<name>R7S8R3_TRAVS</name>
<dbReference type="InterPro" id="IPR043519">
    <property type="entry name" value="NT_sf"/>
</dbReference>
<evidence type="ECO:0000313" key="2">
    <source>
        <dbReference type="Proteomes" id="UP000054317"/>
    </source>
</evidence>
<dbReference type="GeneID" id="19408886"/>
<dbReference type="RefSeq" id="XP_008045148.1">
    <property type="nucleotide sequence ID" value="XM_008046957.1"/>
</dbReference>
<gene>
    <name evidence="1" type="ORF">TRAVEDRAFT_136273</name>
</gene>
<dbReference type="AlphaFoldDB" id="R7S8R3"/>
<dbReference type="Proteomes" id="UP000054317">
    <property type="component" value="Unassembled WGS sequence"/>
</dbReference>
<dbReference type="SUPFAM" id="SSF81301">
    <property type="entry name" value="Nucleotidyltransferase"/>
    <property type="match status" value="1"/>
</dbReference>
<accession>R7S8R3</accession>
<dbReference type="OMA" id="WFIEESR"/>
<sequence>MSGYCSSTNIIDVARKAIAIFAREGPKCCLVGSVASYAYGVSRTPNDVDLIILTELYDQERLKQMLVHSDSNFHLVNSRNIYATYKVLWYRFPSSYLAKRCKVDILDPGIMNIPNVPPEHLVSKAPYNLPLMPLISHLFLKLQAWSDHRAATRSDLQLKQYTDRRDIDQLLEIVYRSGDRIRSPVLKWLPESMVSAASTRLQDYLFRGSPSTRRQWEALGFVVQLENAGVFISHCPYCSHARS</sequence>
<organism evidence="1 2">
    <name type="scientific">Trametes versicolor (strain FP-101664)</name>
    <name type="common">White-rot fungus</name>
    <name type="synonym">Coriolus versicolor</name>
    <dbReference type="NCBI Taxonomy" id="717944"/>
    <lineage>
        <taxon>Eukaryota</taxon>
        <taxon>Fungi</taxon>
        <taxon>Dikarya</taxon>
        <taxon>Basidiomycota</taxon>
        <taxon>Agaricomycotina</taxon>
        <taxon>Agaricomycetes</taxon>
        <taxon>Polyporales</taxon>
        <taxon>Polyporaceae</taxon>
        <taxon>Trametes</taxon>
    </lineage>
</organism>
<dbReference type="EMBL" id="JH711797">
    <property type="protein sequence ID" value="EIW52047.1"/>
    <property type="molecule type" value="Genomic_DNA"/>
</dbReference>
<keyword evidence="2" id="KW-1185">Reference proteome</keyword>
<proteinExistence type="predicted"/>
<dbReference type="Gene3D" id="3.30.460.40">
    <property type="match status" value="1"/>
</dbReference>
<reference evidence="2" key="1">
    <citation type="journal article" date="2012" name="Science">
        <title>The Paleozoic origin of enzymatic lignin decomposition reconstructed from 31 fungal genomes.</title>
        <authorList>
            <person name="Floudas D."/>
            <person name="Binder M."/>
            <person name="Riley R."/>
            <person name="Barry K."/>
            <person name="Blanchette R.A."/>
            <person name="Henrissat B."/>
            <person name="Martinez A.T."/>
            <person name="Otillar R."/>
            <person name="Spatafora J.W."/>
            <person name="Yadav J.S."/>
            <person name="Aerts A."/>
            <person name="Benoit I."/>
            <person name="Boyd A."/>
            <person name="Carlson A."/>
            <person name="Copeland A."/>
            <person name="Coutinho P.M."/>
            <person name="de Vries R.P."/>
            <person name="Ferreira P."/>
            <person name="Findley K."/>
            <person name="Foster B."/>
            <person name="Gaskell J."/>
            <person name="Glotzer D."/>
            <person name="Gorecki P."/>
            <person name="Heitman J."/>
            <person name="Hesse C."/>
            <person name="Hori C."/>
            <person name="Igarashi K."/>
            <person name="Jurgens J.A."/>
            <person name="Kallen N."/>
            <person name="Kersten P."/>
            <person name="Kohler A."/>
            <person name="Kuees U."/>
            <person name="Kumar T.K.A."/>
            <person name="Kuo A."/>
            <person name="LaButti K."/>
            <person name="Larrondo L.F."/>
            <person name="Lindquist E."/>
            <person name="Ling A."/>
            <person name="Lombard V."/>
            <person name="Lucas S."/>
            <person name="Lundell T."/>
            <person name="Martin R."/>
            <person name="McLaughlin D.J."/>
            <person name="Morgenstern I."/>
            <person name="Morin E."/>
            <person name="Murat C."/>
            <person name="Nagy L.G."/>
            <person name="Nolan M."/>
            <person name="Ohm R.A."/>
            <person name="Patyshakuliyeva A."/>
            <person name="Rokas A."/>
            <person name="Ruiz-Duenas F.J."/>
            <person name="Sabat G."/>
            <person name="Salamov A."/>
            <person name="Samejima M."/>
            <person name="Schmutz J."/>
            <person name="Slot J.C."/>
            <person name="St John F."/>
            <person name="Stenlid J."/>
            <person name="Sun H."/>
            <person name="Sun S."/>
            <person name="Syed K."/>
            <person name="Tsang A."/>
            <person name="Wiebenga A."/>
            <person name="Young D."/>
            <person name="Pisabarro A."/>
            <person name="Eastwood D.C."/>
            <person name="Martin F."/>
            <person name="Cullen D."/>
            <person name="Grigoriev I.V."/>
            <person name="Hibbett D.S."/>
        </authorList>
    </citation>
    <scope>NUCLEOTIDE SEQUENCE [LARGE SCALE GENOMIC DNA]</scope>
    <source>
        <strain evidence="2">FP-101664</strain>
    </source>
</reference>
<protein>
    <submittedName>
        <fullName evidence="1">Uncharacterized protein</fullName>
    </submittedName>
</protein>